<comment type="caution">
    <text evidence="1">The sequence shown here is derived from an EMBL/GenBank/DDBJ whole genome shotgun (WGS) entry which is preliminary data.</text>
</comment>
<evidence type="ECO:0000313" key="1">
    <source>
        <dbReference type="EMBL" id="CAB1432526.1"/>
    </source>
</evidence>
<organism evidence="1 2">
    <name type="scientific">Pleuronectes platessa</name>
    <name type="common">European plaice</name>
    <dbReference type="NCBI Taxonomy" id="8262"/>
    <lineage>
        <taxon>Eukaryota</taxon>
        <taxon>Metazoa</taxon>
        <taxon>Chordata</taxon>
        <taxon>Craniata</taxon>
        <taxon>Vertebrata</taxon>
        <taxon>Euteleostomi</taxon>
        <taxon>Actinopterygii</taxon>
        <taxon>Neopterygii</taxon>
        <taxon>Teleostei</taxon>
        <taxon>Neoteleostei</taxon>
        <taxon>Acanthomorphata</taxon>
        <taxon>Carangaria</taxon>
        <taxon>Pleuronectiformes</taxon>
        <taxon>Pleuronectoidei</taxon>
        <taxon>Pleuronectidae</taxon>
        <taxon>Pleuronectes</taxon>
    </lineage>
</organism>
<keyword evidence="2" id="KW-1185">Reference proteome</keyword>
<gene>
    <name evidence="1" type="ORF">PLEPLA_LOCUS20608</name>
</gene>
<protein>
    <submittedName>
        <fullName evidence="1">Uncharacterized protein</fullName>
    </submittedName>
</protein>
<sequence length="185" mass="20229">MGGWERGKLQSHLRLWEFSLVTLGLPAPHLLHRCALLSRVRWHSAKSAVSFLRVNRRPLELRCSESSGAANLFATEAAVVILRDSCVNSVFSSTVNDNSATTCKPFGSGRHAFPAPLLPKLSAANPDQKVKKRVKRESLMLSSRELVLGGMKECYGTIVRKAIGWVRGVLTVHCPLGEHASTCLG</sequence>
<dbReference type="AlphaFoldDB" id="A0A9N7YPA3"/>
<evidence type="ECO:0000313" key="2">
    <source>
        <dbReference type="Proteomes" id="UP001153269"/>
    </source>
</evidence>
<name>A0A9N7YPA3_PLEPL</name>
<accession>A0A9N7YPA3</accession>
<proteinExistence type="predicted"/>
<dbReference type="Proteomes" id="UP001153269">
    <property type="component" value="Unassembled WGS sequence"/>
</dbReference>
<dbReference type="EMBL" id="CADEAL010001446">
    <property type="protein sequence ID" value="CAB1432526.1"/>
    <property type="molecule type" value="Genomic_DNA"/>
</dbReference>
<reference evidence="1" key="1">
    <citation type="submission" date="2020-03" db="EMBL/GenBank/DDBJ databases">
        <authorList>
            <person name="Weist P."/>
        </authorList>
    </citation>
    <scope>NUCLEOTIDE SEQUENCE</scope>
</reference>